<dbReference type="EMBL" id="MZ081388">
    <property type="protein sequence ID" value="QWN56327.1"/>
    <property type="molecule type" value="Genomic_RNA"/>
</dbReference>
<name>A0A8F0ZXW3_9ALPC</name>
<keyword evidence="1" id="KW-0472">Membrane</keyword>
<accession>A0A8F0ZXW3</accession>
<protein>
    <submittedName>
        <fullName evidence="2">Nonstructural protein 5b</fullName>
    </submittedName>
</protein>
<evidence type="ECO:0000313" key="2">
    <source>
        <dbReference type="EMBL" id="QWN56327.1"/>
    </source>
</evidence>
<proteinExistence type="predicted"/>
<keyword evidence="1" id="KW-0812">Transmembrane</keyword>
<feature type="transmembrane region" description="Helical" evidence="1">
    <location>
        <begin position="131"/>
        <end position="153"/>
    </location>
</feature>
<sequence>MHCHTLCVMLFVILVVVAVVDCCEVSVIHYNSTFQYTIDGDYKHIEWKYNDSLIICSDGLVYQQFNLTVKCDNLSLEFDTLNVSIPSVTIECKTNNGTSSVVTLNTTDSVKYLSTPLQSPEYSLIPSTKRLYYYLPLSLIPPAWFTVLLIHYVDIS</sequence>
<evidence type="ECO:0000256" key="1">
    <source>
        <dbReference type="SAM" id="Phobius"/>
    </source>
</evidence>
<reference evidence="2" key="1">
    <citation type="journal article" date="2021" name="Cell">
        <title>Identification of novel bat coronaviruses sheds light on the evolutionary origins of SARS-CoV-2 and related viruses.</title>
        <authorList>
            <person name="Zhou H."/>
            <person name="Ji J."/>
            <person name="Chen X."/>
            <person name="Bi Y."/>
            <person name="Li J."/>
            <person name="Wang Q."/>
            <person name="Hu T."/>
            <person name="Song H."/>
            <person name="Zhao R."/>
            <person name="Chen Y."/>
            <person name="Cui M."/>
            <person name="Zhang Y."/>
            <person name="Hughes A.C."/>
            <person name="Holmes E.C."/>
            <person name="Shi W."/>
        </authorList>
    </citation>
    <scope>NUCLEOTIDE SEQUENCE</scope>
    <source>
        <strain evidence="2">Bat/Yunnan/HlYN23/2020</strain>
    </source>
</reference>
<gene>
    <name evidence="2" type="primary">NS5b</name>
</gene>
<organism evidence="2">
    <name type="scientific">Alphacoronavirus sp</name>
    <dbReference type="NCBI Taxonomy" id="1906673"/>
    <lineage>
        <taxon>Viruses</taxon>
        <taxon>Riboviria</taxon>
        <taxon>Orthornavirae</taxon>
        <taxon>Pisuviricota</taxon>
        <taxon>Pisoniviricetes</taxon>
        <taxon>Nidovirales</taxon>
        <taxon>Cornidovirineae</taxon>
        <taxon>Coronaviridae</taxon>
        <taxon>Orthocoronavirinae</taxon>
        <taxon>Alphacoronavirus</taxon>
    </lineage>
</organism>
<keyword evidence="1" id="KW-1133">Transmembrane helix</keyword>